<gene>
    <name evidence="1" type="ORF">QPK24_10335</name>
</gene>
<reference evidence="1 2" key="1">
    <citation type="submission" date="2023-06" db="EMBL/GenBank/DDBJ databases">
        <title>Paenibacillus polygonum sp. nov., an endophytic bacterium, isolated from Polygonum lapathifolium L. in Nanji Wetland National Nature Reserve, South of Poyang Lake, Jiangxi Province, China.</title>
        <authorList>
            <person name="Yu Z."/>
        </authorList>
    </citation>
    <scope>NUCLEOTIDE SEQUENCE [LARGE SCALE GENOMIC DNA]</scope>
    <source>
        <strain evidence="1 2">C31</strain>
    </source>
</reference>
<dbReference type="Proteomes" id="UP001236415">
    <property type="component" value="Chromosome"/>
</dbReference>
<evidence type="ECO:0008006" key="3">
    <source>
        <dbReference type="Google" id="ProtNLM"/>
    </source>
</evidence>
<evidence type="ECO:0000313" key="1">
    <source>
        <dbReference type="EMBL" id="WIV21031.1"/>
    </source>
</evidence>
<sequence length="119" mass="13563">MEHTIQLMENHLNITLGNSPFLKLDKGLQIPYSSIKGITTGRPIPNAFKLYGASFGGKRNGLFRFNGGYHLYFFNNEVDTLHFDLNNFPVGKFKISKLIIDVKNPEEISKTISERLFLN</sequence>
<evidence type="ECO:0000313" key="2">
    <source>
        <dbReference type="Proteomes" id="UP001236415"/>
    </source>
</evidence>
<protein>
    <recommendedName>
        <fullName evidence="3">YdhG-like domain-containing protein</fullName>
    </recommendedName>
</protein>
<organism evidence="1 2">
    <name type="scientific">Paenibacillus polygoni</name>
    <dbReference type="NCBI Taxonomy" id="3050112"/>
    <lineage>
        <taxon>Bacteria</taxon>
        <taxon>Bacillati</taxon>
        <taxon>Bacillota</taxon>
        <taxon>Bacilli</taxon>
        <taxon>Bacillales</taxon>
        <taxon>Paenibacillaceae</taxon>
        <taxon>Paenibacillus</taxon>
    </lineage>
</organism>
<proteinExistence type="predicted"/>
<dbReference type="RefSeq" id="WP_285748425.1">
    <property type="nucleotide sequence ID" value="NZ_CP127162.1"/>
</dbReference>
<name>A0ABY8X975_9BACL</name>
<dbReference type="EMBL" id="CP127162">
    <property type="protein sequence ID" value="WIV21031.1"/>
    <property type="molecule type" value="Genomic_DNA"/>
</dbReference>
<keyword evidence="2" id="KW-1185">Reference proteome</keyword>
<accession>A0ABY8X975</accession>